<keyword evidence="7 10" id="KW-0812">Transmembrane</keyword>
<dbReference type="EMBL" id="QFOZ01000005">
    <property type="protein sequence ID" value="PZP88940.1"/>
    <property type="molecule type" value="Genomic_DNA"/>
</dbReference>
<evidence type="ECO:0000256" key="9">
    <source>
        <dbReference type="ARBA" id="ARBA00023136"/>
    </source>
</evidence>
<reference evidence="12 13" key="1">
    <citation type="submission" date="2017-08" db="EMBL/GenBank/DDBJ databases">
        <title>Infants hospitalized years apart are colonized by the same room-sourced microbial strains.</title>
        <authorList>
            <person name="Brooks B."/>
            <person name="Olm M.R."/>
            <person name="Firek B.A."/>
            <person name="Baker R."/>
            <person name="Thomas B.C."/>
            <person name="Morowitz M.J."/>
            <person name="Banfield J.F."/>
        </authorList>
    </citation>
    <scope>NUCLEOTIDE SEQUENCE [LARGE SCALE GENOMIC DNA]</scope>
    <source>
        <strain evidence="12">S2_006_000_R1_57</strain>
    </source>
</reference>
<dbReference type="RefSeq" id="WP_290599229.1">
    <property type="nucleotide sequence ID" value="NZ_CAKZIO010000016.1"/>
</dbReference>
<dbReference type="CDD" id="cd06261">
    <property type="entry name" value="TM_PBP2"/>
    <property type="match status" value="1"/>
</dbReference>
<evidence type="ECO:0000256" key="3">
    <source>
        <dbReference type="ARBA" id="ARBA00007069"/>
    </source>
</evidence>
<dbReference type="SUPFAM" id="SSF161098">
    <property type="entry name" value="MetI-like"/>
    <property type="match status" value="1"/>
</dbReference>
<feature type="transmembrane region" description="Helical" evidence="10">
    <location>
        <begin position="172"/>
        <end position="189"/>
    </location>
</feature>
<sequence>MSQVAVDDSSHTNTTFTHLAKAKKEDGPLKIVGFEPLAKRRKAADRNATFLIWLCLILALIPLIWVLATVIIKGAPAIAHFSWWNNGDLGFAPDDKGVGHAIAGTLLQVAMCTVISVPIGLAIAIYLVEYGQGKVLGRITTFMVDILSGVPSIVAALFIYTVWVSILRFDRSGFAVTLALILLMIPVIVRNTEEMLKVVPQDLREASYALGIPKWKTIIKIVLPTAASGIASGIMLAIARVMGESAPVIILVGSTRAFNYDLFHGPQSSLTLYMYDAFRVTPDYADSATLWGSALTLVILIAILNILARVIAKAIAPKTV</sequence>
<dbReference type="Proteomes" id="UP000248606">
    <property type="component" value="Unassembled WGS sequence"/>
</dbReference>
<keyword evidence="9 10" id="KW-0472">Membrane</keyword>
<evidence type="ECO:0000256" key="7">
    <source>
        <dbReference type="ARBA" id="ARBA00022692"/>
    </source>
</evidence>
<evidence type="ECO:0000256" key="6">
    <source>
        <dbReference type="ARBA" id="ARBA00022592"/>
    </source>
</evidence>
<feature type="domain" description="ABC transmembrane type-1" evidence="11">
    <location>
        <begin position="102"/>
        <end position="312"/>
    </location>
</feature>
<dbReference type="PANTHER" id="PTHR42922:SF1">
    <property type="entry name" value="PHOSPHATE TRANSPORT SYSTEM PERMEASE PROTEIN PSTA"/>
    <property type="match status" value="1"/>
</dbReference>
<dbReference type="PANTHER" id="PTHR42922">
    <property type="entry name" value="PHOSPHATE TRANSPORT SYSTEM PERMEASE PROTEIN PSTA"/>
    <property type="match status" value="1"/>
</dbReference>
<feature type="transmembrane region" description="Helical" evidence="10">
    <location>
        <begin position="221"/>
        <end position="242"/>
    </location>
</feature>
<dbReference type="GO" id="GO:0005315">
    <property type="term" value="F:phosphate transmembrane transporter activity"/>
    <property type="evidence" value="ECO:0007669"/>
    <property type="project" value="InterPro"/>
</dbReference>
<feature type="transmembrane region" description="Helical" evidence="10">
    <location>
        <begin position="106"/>
        <end position="128"/>
    </location>
</feature>
<dbReference type="InterPro" id="IPR000515">
    <property type="entry name" value="MetI-like"/>
</dbReference>
<dbReference type="Pfam" id="PF00528">
    <property type="entry name" value="BPD_transp_1"/>
    <property type="match status" value="1"/>
</dbReference>
<dbReference type="AlphaFoldDB" id="A0A2W5IB51"/>
<dbReference type="PROSITE" id="PS50928">
    <property type="entry name" value="ABC_TM1"/>
    <property type="match status" value="1"/>
</dbReference>
<dbReference type="GO" id="GO:0005886">
    <property type="term" value="C:plasma membrane"/>
    <property type="evidence" value="ECO:0007669"/>
    <property type="project" value="UniProtKB-SubCell"/>
</dbReference>
<name>A0A2W5IB51_9ACTN</name>
<protein>
    <recommendedName>
        <fullName evidence="10">Phosphate transport system permease protein PstA</fullName>
    </recommendedName>
</protein>
<evidence type="ECO:0000256" key="1">
    <source>
        <dbReference type="ARBA" id="ARBA00003510"/>
    </source>
</evidence>
<evidence type="ECO:0000313" key="13">
    <source>
        <dbReference type="Proteomes" id="UP000248606"/>
    </source>
</evidence>
<gene>
    <name evidence="12" type="primary">pstA</name>
    <name evidence="12" type="ORF">DI579_04935</name>
</gene>
<evidence type="ECO:0000256" key="10">
    <source>
        <dbReference type="RuleBase" id="RU363043"/>
    </source>
</evidence>
<proteinExistence type="inferred from homology"/>
<dbReference type="InterPro" id="IPR051408">
    <property type="entry name" value="Phosphate_transprt_permease"/>
</dbReference>
<feature type="transmembrane region" description="Helical" evidence="10">
    <location>
        <begin position="140"/>
        <end position="166"/>
    </location>
</feature>
<organism evidence="12 13">
    <name type="scientific">Lawsonella clevelandensis</name>
    <dbReference type="NCBI Taxonomy" id="1528099"/>
    <lineage>
        <taxon>Bacteria</taxon>
        <taxon>Bacillati</taxon>
        <taxon>Actinomycetota</taxon>
        <taxon>Actinomycetes</taxon>
        <taxon>Mycobacteriales</taxon>
        <taxon>Lawsonellaceae</taxon>
        <taxon>Lawsonella</taxon>
    </lineage>
</organism>
<dbReference type="NCBIfam" id="TIGR00974">
    <property type="entry name" value="3a0107s02c"/>
    <property type="match status" value="1"/>
</dbReference>
<comment type="caution">
    <text evidence="12">The sequence shown here is derived from an EMBL/GenBank/DDBJ whole genome shotgun (WGS) entry which is preliminary data.</text>
</comment>
<comment type="subcellular location">
    <subcellularLocation>
        <location evidence="2 10">Cell membrane</location>
        <topology evidence="2 10">Multi-pass membrane protein</topology>
    </subcellularLocation>
</comment>
<comment type="function">
    <text evidence="1">Part of the binding-protein-dependent transport system for phosphate; probably responsible for the translocation of the substrate across the membrane.</text>
</comment>
<dbReference type="GO" id="GO:0035435">
    <property type="term" value="P:phosphate ion transmembrane transport"/>
    <property type="evidence" value="ECO:0007669"/>
    <property type="project" value="InterPro"/>
</dbReference>
<keyword evidence="6" id="KW-0592">Phosphate transport</keyword>
<evidence type="ECO:0000256" key="8">
    <source>
        <dbReference type="ARBA" id="ARBA00022989"/>
    </source>
</evidence>
<evidence type="ECO:0000256" key="5">
    <source>
        <dbReference type="ARBA" id="ARBA00022475"/>
    </source>
</evidence>
<keyword evidence="8 10" id="KW-1133">Transmembrane helix</keyword>
<keyword evidence="5 10" id="KW-1003">Cell membrane</keyword>
<dbReference type="InterPro" id="IPR005672">
    <property type="entry name" value="Phosphate_PstA"/>
</dbReference>
<evidence type="ECO:0000259" key="11">
    <source>
        <dbReference type="PROSITE" id="PS50928"/>
    </source>
</evidence>
<evidence type="ECO:0000256" key="4">
    <source>
        <dbReference type="ARBA" id="ARBA00022448"/>
    </source>
</evidence>
<accession>A0A2W5IB51</accession>
<evidence type="ECO:0000256" key="2">
    <source>
        <dbReference type="ARBA" id="ARBA00004651"/>
    </source>
</evidence>
<feature type="transmembrane region" description="Helical" evidence="10">
    <location>
        <begin position="288"/>
        <end position="308"/>
    </location>
</feature>
<dbReference type="InterPro" id="IPR035906">
    <property type="entry name" value="MetI-like_sf"/>
</dbReference>
<comment type="similarity">
    <text evidence="3 10">Belongs to the binding-protein-dependent transport system permease family. CysTW subfamily.</text>
</comment>
<dbReference type="Gene3D" id="1.10.3720.10">
    <property type="entry name" value="MetI-like"/>
    <property type="match status" value="1"/>
</dbReference>
<keyword evidence="4" id="KW-0813">Transport</keyword>
<feature type="transmembrane region" description="Helical" evidence="10">
    <location>
        <begin position="50"/>
        <end position="72"/>
    </location>
</feature>
<evidence type="ECO:0000313" key="12">
    <source>
        <dbReference type="EMBL" id="PZP88940.1"/>
    </source>
</evidence>